<dbReference type="InterPro" id="IPR036264">
    <property type="entry name" value="Bact_exopeptidase_dim_dom"/>
</dbReference>
<dbReference type="Pfam" id="PF07687">
    <property type="entry name" value="M20_dimer"/>
    <property type="match status" value="1"/>
</dbReference>
<dbReference type="Pfam" id="PF01546">
    <property type="entry name" value="Peptidase_M20"/>
    <property type="match status" value="1"/>
</dbReference>
<sequence>MSADVHPPLDGPRPLDGIPPLDVHPPLDGIPPLDRLRRDAAALHPELVGLRRALHREPETGLDLPRTRARVLAALDGLPLEVTLGERLSSVTAVLRGARPGPAVLLRADLDGLPVQEDTGLPYASEVPGAMHACGHDLHTAALVGAARLLAARREELAGSVVFMFQPGEEGGGGAALMVEDGVLDAAGERVAAAYALHVGAALLPAGYVAGRPGPIMAASDTLRVVVRGRGGHGSSPHLATDPVPAACEAVLALQTMVTRRFDAFDPVVLTVGTFHAGTAENVIPDEAAFAATVRSFSPAARERVLAEAVRVVRGIGEAHGCRVDAVVEPGYPVTVNDPAEAAYAERTVRQLLGDERYVEMPRPLAGSEDFGVLAEHVPAAYVMVGACPADADPFTAAYNHSAGARFDDGVLGDAAALLAALALGRLA</sequence>
<evidence type="ECO:0000259" key="2">
    <source>
        <dbReference type="Pfam" id="PF07687"/>
    </source>
</evidence>
<keyword evidence="4" id="KW-1185">Reference proteome</keyword>
<evidence type="ECO:0000256" key="1">
    <source>
        <dbReference type="SAM" id="MobiDB-lite"/>
    </source>
</evidence>
<dbReference type="NCBIfam" id="TIGR01891">
    <property type="entry name" value="amidohydrolases"/>
    <property type="match status" value="1"/>
</dbReference>
<dbReference type="InterPro" id="IPR011650">
    <property type="entry name" value="Peptidase_M20_dimer"/>
</dbReference>
<dbReference type="InterPro" id="IPR017439">
    <property type="entry name" value="Amidohydrolase"/>
</dbReference>
<dbReference type="Gene3D" id="3.40.630.10">
    <property type="entry name" value="Zn peptidases"/>
    <property type="match status" value="1"/>
</dbReference>
<protein>
    <submittedName>
        <fullName evidence="3">M20 family metallopeptidase</fullName>
    </submittedName>
</protein>
<dbReference type="PANTHER" id="PTHR11014">
    <property type="entry name" value="PEPTIDASE M20 FAMILY MEMBER"/>
    <property type="match status" value="1"/>
</dbReference>
<evidence type="ECO:0000313" key="4">
    <source>
        <dbReference type="Proteomes" id="UP001599542"/>
    </source>
</evidence>
<dbReference type="EMBL" id="JBHYPX010000003">
    <property type="protein sequence ID" value="MFE1350840.1"/>
    <property type="molecule type" value="Genomic_DNA"/>
</dbReference>
<proteinExistence type="predicted"/>
<dbReference type="InterPro" id="IPR002933">
    <property type="entry name" value="Peptidase_M20"/>
</dbReference>
<evidence type="ECO:0000313" key="3">
    <source>
        <dbReference type="EMBL" id="MFE1350840.1"/>
    </source>
</evidence>
<feature type="domain" description="Peptidase M20 dimerisation" evidence="2">
    <location>
        <begin position="222"/>
        <end position="314"/>
    </location>
</feature>
<dbReference type="SUPFAM" id="SSF53187">
    <property type="entry name" value="Zn-dependent exopeptidases"/>
    <property type="match status" value="1"/>
</dbReference>
<dbReference type="PANTHER" id="PTHR11014:SF63">
    <property type="entry name" value="METALLOPEPTIDASE, PUTATIVE (AFU_ORTHOLOGUE AFUA_6G09600)-RELATED"/>
    <property type="match status" value="1"/>
</dbReference>
<comment type="caution">
    <text evidence="3">The sequence shown here is derived from an EMBL/GenBank/DDBJ whole genome shotgun (WGS) entry which is preliminary data.</text>
</comment>
<feature type="region of interest" description="Disordered" evidence="1">
    <location>
        <begin position="1"/>
        <end position="32"/>
    </location>
</feature>
<dbReference type="Proteomes" id="UP001599542">
    <property type="component" value="Unassembled WGS sequence"/>
</dbReference>
<dbReference type="Gene3D" id="3.30.70.360">
    <property type="match status" value="1"/>
</dbReference>
<dbReference type="RefSeq" id="WP_380316299.1">
    <property type="nucleotide sequence ID" value="NZ_JBHYPW010000002.1"/>
</dbReference>
<dbReference type="PIRSF" id="PIRSF005962">
    <property type="entry name" value="Pept_M20D_amidohydro"/>
    <property type="match status" value="1"/>
</dbReference>
<gene>
    <name evidence="3" type="ORF">ACFW6T_02480</name>
</gene>
<name>A0ABW6GDP2_9ACTN</name>
<dbReference type="CDD" id="cd03886">
    <property type="entry name" value="M20_Acy1"/>
    <property type="match status" value="1"/>
</dbReference>
<dbReference type="SUPFAM" id="SSF55031">
    <property type="entry name" value="Bacterial exopeptidase dimerisation domain"/>
    <property type="match status" value="1"/>
</dbReference>
<accession>A0ABW6GDP2</accession>
<organism evidence="3 4">
    <name type="scientific">Kitasatospora phosalacinea</name>
    <dbReference type="NCBI Taxonomy" id="2065"/>
    <lineage>
        <taxon>Bacteria</taxon>
        <taxon>Bacillati</taxon>
        <taxon>Actinomycetota</taxon>
        <taxon>Actinomycetes</taxon>
        <taxon>Kitasatosporales</taxon>
        <taxon>Streptomycetaceae</taxon>
        <taxon>Kitasatospora</taxon>
    </lineage>
</organism>
<reference evidence="3 4" key="1">
    <citation type="submission" date="2024-09" db="EMBL/GenBank/DDBJ databases">
        <title>The Natural Products Discovery Center: Release of the First 8490 Sequenced Strains for Exploring Actinobacteria Biosynthetic Diversity.</title>
        <authorList>
            <person name="Kalkreuter E."/>
            <person name="Kautsar S.A."/>
            <person name="Yang D."/>
            <person name="Bader C.D."/>
            <person name="Teijaro C.N."/>
            <person name="Fluegel L."/>
            <person name="Davis C.M."/>
            <person name="Simpson J.R."/>
            <person name="Lauterbach L."/>
            <person name="Steele A.D."/>
            <person name="Gui C."/>
            <person name="Meng S."/>
            <person name="Li G."/>
            <person name="Viehrig K."/>
            <person name="Ye F."/>
            <person name="Su P."/>
            <person name="Kiefer A.F."/>
            <person name="Nichols A."/>
            <person name="Cepeda A.J."/>
            <person name="Yan W."/>
            <person name="Fan B."/>
            <person name="Jiang Y."/>
            <person name="Adhikari A."/>
            <person name="Zheng C.-J."/>
            <person name="Schuster L."/>
            <person name="Cowan T.M."/>
            <person name="Smanski M.J."/>
            <person name="Chevrette M.G."/>
            <person name="De Carvalho L.P.S."/>
            <person name="Shen B."/>
        </authorList>
    </citation>
    <scope>NUCLEOTIDE SEQUENCE [LARGE SCALE GENOMIC DNA]</scope>
    <source>
        <strain evidence="3 4">NPDC058753</strain>
    </source>
</reference>